<dbReference type="PANTHER" id="PTHR37299">
    <property type="entry name" value="TRANSCRIPTIONAL REGULATOR-RELATED"/>
    <property type="match status" value="1"/>
</dbReference>
<feature type="domain" description="HTH LytTR-type" evidence="5">
    <location>
        <begin position="131"/>
        <end position="229"/>
    </location>
</feature>
<organism evidence="6 7">
    <name type="scientific">Anaerobium acetethylicum</name>
    <dbReference type="NCBI Taxonomy" id="1619234"/>
    <lineage>
        <taxon>Bacteria</taxon>
        <taxon>Bacillati</taxon>
        <taxon>Bacillota</taxon>
        <taxon>Clostridia</taxon>
        <taxon>Lachnospirales</taxon>
        <taxon>Lachnospiraceae</taxon>
        <taxon>Anaerobium</taxon>
    </lineage>
</organism>
<evidence type="ECO:0000313" key="7">
    <source>
        <dbReference type="Proteomes" id="UP000199315"/>
    </source>
</evidence>
<protein>
    <recommendedName>
        <fullName evidence="1">Stage 0 sporulation protein A homolog</fullName>
    </recommendedName>
</protein>
<dbReference type="Proteomes" id="UP000199315">
    <property type="component" value="Unassembled WGS sequence"/>
</dbReference>
<dbReference type="SUPFAM" id="SSF52172">
    <property type="entry name" value="CheY-like"/>
    <property type="match status" value="1"/>
</dbReference>
<accession>A0A1D3TWW3</accession>
<dbReference type="SMART" id="SM00850">
    <property type="entry name" value="LytTR"/>
    <property type="match status" value="1"/>
</dbReference>
<dbReference type="GO" id="GO:0003677">
    <property type="term" value="F:DNA binding"/>
    <property type="evidence" value="ECO:0007669"/>
    <property type="project" value="UniProtKB-KW"/>
</dbReference>
<dbReference type="GO" id="GO:0000156">
    <property type="term" value="F:phosphorelay response regulator activity"/>
    <property type="evidence" value="ECO:0007669"/>
    <property type="project" value="InterPro"/>
</dbReference>
<feature type="modified residue" description="4-aspartylphosphate" evidence="3">
    <location>
        <position position="57"/>
    </location>
</feature>
<evidence type="ECO:0000256" key="3">
    <source>
        <dbReference type="PROSITE-ProRule" id="PRU00169"/>
    </source>
</evidence>
<evidence type="ECO:0000259" key="5">
    <source>
        <dbReference type="PROSITE" id="PS50930"/>
    </source>
</evidence>
<proteinExistence type="predicted"/>
<dbReference type="AlphaFoldDB" id="A0A1D3TWW3"/>
<dbReference type="InterPro" id="IPR001789">
    <property type="entry name" value="Sig_transdc_resp-reg_receiver"/>
</dbReference>
<sequence>MARIAIVEDQIDDYRVLEEYIMRYGKENNIPTEIIHFANGLNFLDEYTPDFDVVFMDVEMPHLDGIDTSRKLRKIDSSVALVFVTNMIKYAINGYEVNAIDFMVKPVTYYNFSKKMEKALLYAQRSKDRHLVLYKDGCAVIVPIQSIYYVEKDKNYVVFHTQKGEFRQRTTITAMEEELEQYGFSKCCSGSIVNLAHVSEVRADNLLVNGDLLPIARRQKKEFMLKFAQYFGGAV</sequence>
<dbReference type="PROSITE" id="PS50930">
    <property type="entry name" value="HTH_LYTTR"/>
    <property type="match status" value="1"/>
</dbReference>
<dbReference type="Gene3D" id="3.40.50.2300">
    <property type="match status" value="1"/>
</dbReference>
<dbReference type="Gene3D" id="2.40.50.1020">
    <property type="entry name" value="LytTr DNA-binding domain"/>
    <property type="match status" value="1"/>
</dbReference>
<comment type="function">
    <text evidence="2">May play the central regulatory role in sporulation. It may be an element of the effector pathway responsible for the activation of sporulation genes in response to nutritional stress. Spo0A may act in concert with spo0H (a sigma factor) to control the expression of some genes that are critical to the sporulation process.</text>
</comment>
<dbReference type="InterPro" id="IPR046947">
    <property type="entry name" value="LytR-like"/>
</dbReference>
<evidence type="ECO:0000259" key="4">
    <source>
        <dbReference type="PROSITE" id="PS50110"/>
    </source>
</evidence>
<evidence type="ECO:0000256" key="2">
    <source>
        <dbReference type="ARBA" id="ARBA00024867"/>
    </source>
</evidence>
<evidence type="ECO:0000256" key="1">
    <source>
        <dbReference type="ARBA" id="ARBA00018672"/>
    </source>
</evidence>
<dbReference type="EMBL" id="FMKA01000025">
    <property type="protein sequence ID" value="SCP98729.1"/>
    <property type="molecule type" value="Genomic_DNA"/>
</dbReference>
<dbReference type="SMART" id="SM00448">
    <property type="entry name" value="REC"/>
    <property type="match status" value="1"/>
</dbReference>
<dbReference type="PROSITE" id="PS50110">
    <property type="entry name" value="RESPONSE_REGULATORY"/>
    <property type="match status" value="1"/>
</dbReference>
<evidence type="ECO:0000313" key="6">
    <source>
        <dbReference type="EMBL" id="SCP98729.1"/>
    </source>
</evidence>
<dbReference type="RefSeq" id="WP_169823725.1">
    <property type="nucleotide sequence ID" value="NZ_FMKA01000025.1"/>
</dbReference>
<dbReference type="InterPro" id="IPR011006">
    <property type="entry name" value="CheY-like_superfamily"/>
</dbReference>
<dbReference type="Pfam" id="PF04397">
    <property type="entry name" value="LytTR"/>
    <property type="match status" value="1"/>
</dbReference>
<keyword evidence="6" id="KW-0238">DNA-binding</keyword>
<gene>
    <name evidence="6" type="ORF">SAMN05421730_102518</name>
</gene>
<dbReference type="Pfam" id="PF00072">
    <property type="entry name" value="Response_reg"/>
    <property type="match status" value="1"/>
</dbReference>
<name>A0A1D3TWW3_9FIRM</name>
<dbReference type="InterPro" id="IPR007492">
    <property type="entry name" value="LytTR_DNA-bd_dom"/>
</dbReference>
<keyword evidence="3" id="KW-0597">Phosphoprotein</keyword>
<reference evidence="6 7" key="1">
    <citation type="submission" date="2016-09" db="EMBL/GenBank/DDBJ databases">
        <authorList>
            <person name="Capua I."/>
            <person name="De Benedictis P."/>
            <person name="Joannis T."/>
            <person name="Lombin L.H."/>
            <person name="Cattoli G."/>
        </authorList>
    </citation>
    <scope>NUCLEOTIDE SEQUENCE [LARGE SCALE GENOMIC DNA]</scope>
    <source>
        <strain evidence="6 7">GluBS11</strain>
    </source>
</reference>
<feature type="domain" description="Response regulatory" evidence="4">
    <location>
        <begin position="3"/>
        <end position="120"/>
    </location>
</feature>
<dbReference type="PANTHER" id="PTHR37299:SF1">
    <property type="entry name" value="STAGE 0 SPORULATION PROTEIN A HOMOLOG"/>
    <property type="match status" value="1"/>
</dbReference>
<dbReference type="STRING" id="1619234.SAMN05421730_102518"/>
<keyword evidence="7" id="KW-1185">Reference proteome</keyword>